<dbReference type="GO" id="GO:0016592">
    <property type="term" value="C:mediator complex"/>
    <property type="evidence" value="ECO:0007669"/>
    <property type="project" value="InterPro"/>
</dbReference>
<reference evidence="14" key="1">
    <citation type="submission" date="2023-06" db="EMBL/GenBank/DDBJ databases">
        <title>Genome-scale phylogeny and comparative genomics of the fungal order Sordariales.</title>
        <authorList>
            <consortium name="Lawrence Berkeley National Laboratory"/>
            <person name="Hensen N."/>
            <person name="Bonometti L."/>
            <person name="Westerberg I."/>
            <person name="Brannstrom I.O."/>
            <person name="Guillou S."/>
            <person name="Cros-Aarteil S."/>
            <person name="Calhoun S."/>
            <person name="Haridas S."/>
            <person name="Kuo A."/>
            <person name="Mondo S."/>
            <person name="Pangilinan J."/>
            <person name="Riley R."/>
            <person name="LaButti K."/>
            <person name="Andreopoulos B."/>
            <person name="Lipzen A."/>
            <person name="Chen C."/>
            <person name="Yanf M."/>
            <person name="Daum C."/>
            <person name="Ng V."/>
            <person name="Clum A."/>
            <person name="Steindorff A."/>
            <person name="Ohm R."/>
            <person name="Martin F."/>
            <person name="Silar P."/>
            <person name="Natvig D."/>
            <person name="Lalanne C."/>
            <person name="Gautier V."/>
            <person name="Ament-velasquez S.L."/>
            <person name="Kruys A."/>
            <person name="Hutchinson M.I."/>
            <person name="Powell A.J."/>
            <person name="Barry K."/>
            <person name="Miller A.N."/>
            <person name="Grigoriev I.V."/>
            <person name="Debuchy R."/>
            <person name="Gladieux P."/>
            <person name="Thoren M.H."/>
            <person name="Johannesson H."/>
        </authorList>
    </citation>
    <scope>NUCLEOTIDE SEQUENCE</scope>
    <source>
        <strain evidence="14">SMH2392-1A</strain>
    </source>
</reference>
<dbReference type="GeneID" id="85322169"/>
<feature type="compositionally biased region" description="Basic and acidic residues" evidence="12">
    <location>
        <begin position="152"/>
        <end position="161"/>
    </location>
</feature>
<comment type="function">
    <text evidence="10">Component of the SRB8-11 complex. The SRB8-11 complex is a regulatory module of the Mediator complex which is itself involved in regulation of basal and activated RNA polymerase II-dependent transcription. The SRB8-11 complex may be involved in the transcriptional repression of a subset of genes regulated by Mediator. It may inhibit the association of the Mediator complex with RNA polymerase II to form the holoenzyme complex.</text>
</comment>
<dbReference type="Pfam" id="PF25326">
    <property type="entry name" value="ARM_SRB8"/>
    <property type="match status" value="1"/>
</dbReference>
<evidence type="ECO:0000313" key="15">
    <source>
        <dbReference type="Proteomes" id="UP001172101"/>
    </source>
</evidence>
<keyword evidence="6" id="KW-0805">Transcription regulation</keyword>
<evidence type="ECO:0000256" key="6">
    <source>
        <dbReference type="ARBA" id="ARBA00023015"/>
    </source>
</evidence>
<dbReference type="RefSeq" id="XP_060290325.1">
    <property type="nucleotide sequence ID" value="XM_060438899.1"/>
</dbReference>
<evidence type="ECO:0000256" key="9">
    <source>
        <dbReference type="ARBA" id="ARBA00023242"/>
    </source>
</evidence>
<evidence type="ECO:0000256" key="11">
    <source>
        <dbReference type="ARBA" id="ARBA00032010"/>
    </source>
</evidence>
<dbReference type="PANTHER" id="PTHR46567">
    <property type="entry name" value="MEDIATOR OF RNA POLYMERASE II TRANSCRIPTION SUBUNIT 12"/>
    <property type="match status" value="1"/>
</dbReference>
<protein>
    <recommendedName>
        <fullName evidence="4">Mediator of RNA polymerase II transcription subunit 12</fullName>
    </recommendedName>
    <alternativeName>
        <fullName evidence="11">Mediator complex subunit 12</fullName>
    </alternativeName>
</protein>
<evidence type="ECO:0000256" key="10">
    <source>
        <dbReference type="ARBA" id="ARBA00025661"/>
    </source>
</evidence>
<gene>
    <name evidence="14" type="ORF">B0T26DRAFT_658761</name>
</gene>
<comment type="subunit">
    <text evidence="3">Component of the SRB8-11 complex, which itself associates with the Mediator complex.</text>
</comment>
<dbReference type="PANTHER" id="PTHR46567:SF1">
    <property type="entry name" value="MEDIATOR OF RNA POLYMERASE II TRANSCRIPTION SUBUNIT 12"/>
    <property type="match status" value="1"/>
</dbReference>
<keyword evidence="5" id="KW-0678">Repressor</keyword>
<keyword evidence="8" id="KW-0804">Transcription</keyword>
<keyword evidence="9" id="KW-0539">Nucleus</keyword>
<evidence type="ECO:0000256" key="4">
    <source>
        <dbReference type="ARBA" id="ARBA00019622"/>
    </source>
</evidence>
<feature type="domain" description="Mediator complex subunit Med12" evidence="13">
    <location>
        <begin position="296"/>
        <end position="359"/>
    </location>
</feature>
<dbReference type="InterPro" id="IPR057344">
    <property type="entry name" value="ARM_SRB8"/>
</dbReference>
<evidence type="ECO:0000259" key="13">
    <source>
        <dbReference type="SMART" id="SM01281"/>
    </source>
</evidence>
<evidence type="ECO:0000256" key="3">
    <source>
        <dbReference type="ARBA" id="ARBA00011629"/>
    </source>
</evidence>
<feature type="compositionally biased region" description="Polar residues" evidence="12">
    <location>
        <begin position="88"/>
        <end position="116"/>
    </location>
</feature>
<comment type="caution">
    <text evidence="14">The sequence shown here is derived from an EMBL/GenBank/DDBJ whole genome shotgun (WGS) entry which is preliminary data.</text>
</comment>
<feature type="region of interest" description="Disordered" evidence="12">
    <location>
        <begin position="1"/>
        <end position="175"/>
    </location>
</feature>
<comment type="similarity">
    <text evidence="2">Belongs to the Mediator complex subunit 12 family.</text>
</comment>
<evidence type="ECO:0000256" key="5">
    <source>
        <dbReference type="ARBA" id="ARBA00022491"/>
    </source>
</evidence>
<organism evidence="14 15">
    <name type="scientific">Lasiosphaeria miniovina</name>
    <dbReference type="NCBI Taxonomy" id="1954250"/>
    <lineage>
        <taxon>Eukaryota</taxon>
        <taxon>Fungi</taxon>
        <taxon>Dikarya</taxon>
        <taxon>Ascomycota</taxon>
        <taxon>Pezizomycotina</taxon>
        <taxon>Sordariomycetes</taxon>
        <taxon>Sordariomycetidae</taxon>
        <taxon>Sordariales</taxon>
        <taxon>Lasiosphaeriaceae</taxon>
        <taxon>Lasiosphaeria</taxon>
    </lineage>
</organism>
<dbReference type="InterPro" id="IPR019035">
    <property type="entry name" value="Mediator_Med12"/>
</dbReference>
<dbReference type="EMBL" id="JAUIRO010000008">
    <property type="protein sequence ID" value="KAK0703466.1"/>
    <property type="molecule type" value="Genomic_DNA"/>
</dbReference>
<evidence type="ECO:0000256" key="8">
    <source>
        <dbReference type="ARBA" id="ARBA00023163"/>
    </source>
</evidence>
<dbReference type="GO" id="GO:0003712">
    <property type="term" value="F:transcription coregulator activity"/>
    <property type="evidence" value="ECO:0007669"/>
    <property type="project" value="InterPro"/>
</dbReference>
<proteinExistence type="inferred from homology"/>
<sequence>MTSRPPLGVQQRPPQRKLSNPSLSQRPPAHQRALSQQYLPPSPIRKETTFHDLGPPDPADAAQQPRFPSQRRGGSRLKLELSHGTPDSVITQIAFSESPNAIESSKPATPSRSNAPPTEPSDLSDMSPGFSTQAPTLDVDAPLPMPQRRHRFTVDMPRREPASAAATTAKKDTRPKPYTVEIPAIAPRYNVLGKNEAAASVGSGSGAGSNLGPPPLVGHADFFPWSGGHPEDQWSESIIRHGHFDKASPAQDESKQAKSILSTALKHKSGLHVLSTIFTGVLGQRRHGGQITAPSTFKPPPRVTLTDTKREMWLKDLANPAISLRRLSRTIPHGIRGKVMLDQCLNKNVPTDRAVWLTKCVGANELRATKRKGPYLMGGEARWVREWTICVEQFIEGVAFAFDEEDWKAKVNYAIRLATHLYAEQLLDREHYMEWLVSSLENSHQGKLPMWILITQIYRNDLLRLRKYGRRLVTALISHNCVIQNHIDKDLFTPVFSKLSLLLNSLILSSPENFLSPSIWSKYRDSLRACLPAGDEARQASFMIINERNEQLVASANRSQPAARQSLVRMLDRTLQTPMPGDLPAQCWDISQDKAALAKALLEWCTSLYRPGLAKVYVASRILRHWSTLGVDATRSVLDFLDTDIFEEQGRKDALYHLACELVRSGIFSIPRYVQWLIARGGLSRPQDVLPDGPVGTRLFVELPTHALTGSQKNTRRGMLLRASFSVDDEARDVELATKHVMHTLGLPIDAADPILQRKPLTLGKLSKRIRISGRGLKAEIGYWLRRILRSNTKQKEKEGGSTMSPAMFSSIRAVLEATEDFSMGVDILKALTEQSNVDVLAAIADTVSRHLFVFAALDASKPLFDGLYKRLKAVVQDQGIGARPLLASLVGLSPRIPGQEALAAQLKMDLAVSDRRNPVDACSPVSDNMAARLHDDDGDLVEEIEKLLAGGTSLDPNTMDRLFQAVAQRLQSCWGKAGDKQRRYSALLTRLRMFDVQSFDGIMTKWLFYLRTISKRPSILRIFPLLVSVGCLSMATILATTAESPGAQGTGFARPSGPGASGPQVVQMTYRTRYMQEALQLFMTPIPQDDLLLPEECYRFCILQDQTHQDHPKELLSLIRLALAEYSYARAQNDTENLPMDDADTKDRLLSLIRLLVLKDAMGVARALAIKGPDSHICSWIDCITTRFLIPTADPQTRVTFDQVLELTNEFTLPFCQLKLSLSLANDQNSQEAAERQQSHLELFTNAMDKAIEAKNISWTGMLSSLSPEITHHLKSRAQSRFLDLIPSPANPLPTERPLEQTIQMAANLLSVVDAIIRGGSMVRQPQLVPAMVDKFTDLWEILATSGAEAKPPVLNHWLPFLLTFIMLHAQTFDASKPGNELRAKALIVCAGLIQELDALHGPSIDTRALSSRIFDLACHLVDNLAEDSRLICVRALKDSTSDARLRYIFSFSSGPTETLMLCHRDKPPSAAAAGGPPNRPNWPLGGGLMSVPAALWGLERPTPERLSVFNFRRWEILNEPTPNVGENDTALSLGLFEARKIR</sequence>
<dbReference type="GO" id="GO:0006357">
    <property type="term" value="P:regulation of transcription by RNA polymerase II"/>
    <property type="evidence" value="ECO:0007669"/>
    <property type="project" value="InterPro"/>
</dbReference>
<comment type="subcellular location">
    <subcellularLocation>
        <location evidence="1">Nucleus</location>
    </subcellularLocation>
</comment>
<dbReference type="Pfam" id="PF09497">
    <property type="entry name" value="Med12"/>
    <property type="match status" value="1"/>
</dbReference>
<evidence type="ECO:0000256" key="2">
    <source>
        <dbReference type="ARBA" id="ARBA00010289"/>
    </source>
</evidence>
<dbReference type="Proteomes" id="UP001172101">
    <property type="component" value="Unassembled WGS sequence"/>
</dbReference>
<evidence type="ECO:0000256" key="12">
    <source>
        <dbReference type="SAM" id="MobiDB-lite"/>
    </source>
</evidence>
<name>A0AA39ZTT7_9PEZI</name>
<evidence type="ECO:0000256" key="7">
    <source>
        <dbReference type="ARBA" id="ARBA00023159"/>
    </source>
</evidence>
<evidence type="ECO:0000256" key="1">
    <source>
        <dbReference type="ARBA" id="ARBA00004123"/>
    </source>
</evidence>
<keyword evidence="7" id="KW-0010">Activator</keyword>
<dbReference type="SMART" id="SM01281">
    <property type="entry name" value="Med12"/>
    <property type="match status" value="1"/>
</dbReference>
<accession>A0AA39ZTT7</accession>
<keyword evidence="15" id="KW-1185">Reference proteome</keyword>
<evidence type="ECO:0000313" key="14">
    <source>
        <dbReference type="EMBL" id="KAK0703466.1"/>
    </source>
</evidence>